<organism evidence="1">
    <name type="scientific">Clostridioides difficile</name>
    <name type="common">Peptoclostridium difficile</name>
    <dbReference type="NCBI Taxonomy" id="1496"/>
    <lineage>
        <taxon>Bacteria</taxon>
        <taxon>Bacillati</taxon>
        <taxon>Bacillota</taxon>
        <taxon>Clostridia</taxon>
        <taxon>Peptostreptococcales</taxon>
        <taxon>Peptostreptococcaceae</taxon>
        <taxon>Clostridioides</taxon>
    </lineage>
</organism>
<evidence type="ECO:0000313" key="1">
    <source>
        <dbReference type="EMBL" id="CDS89629.1"/>
    </source>
</evidence>
<protein>
    <submittedName>
        <fullName evidence="1">Uncharacterized protein</fullName>
    </submittedName>
</protein>
<dbReference type="EMBL" id="LK932411">
    <property type="protein sequence ID" value="CDS89629.1"/>
    <property type="molecule type" value="Genomic_DNA"/>
</dbReference>
<reference evidence="1" key="1">
    <citation type="submission" date="2014-07" db="EMBL/GenBank/DDBJ databases">
        <authorList>
            <person name="Monot Marc"/>
        </authorList>
    </citation>
    <scope>NUCLEOTIDE SEQUENCE</scope>
    <source>
        <strain evidence="1">7032994</strain>
    </source>
</reference>
<proteinExistence type="predicted"/>
<accession>A0A069AK29</accession>
<sequence>MSMLLISRQNSSIYVKNRGILYTYMLEFFLLKGGIYENNSDFK</sequence>
<dbReference type="AlphaFoldDB" id="A0A069AK29"/>
<name>A0A069AK29_CLODI</name>
<gene>
    <name evidence="1" type="ORF">BN1097_710288</name>
</gene>